<keyword evidence="3" id="KW-1185">Reference proteome</keyword>
<dbReference type="RefSeq" id="WP_344363598.1">
    <property type="nucleotide sequence ID" value="NZ_BAAAQB010000019.1"/>
</dbReference>
<gene>
    <name evidence="2" type="ORF">GCM10009825_13410</name>
</gene>
<proteinExistence type="predicted"/>
<evidence type="ECO:0000313" key="2">
    <source>
        <dbReference type="EMBL" id="GAA2131682.1"/>
    </source>
</evidence>
<sequence length="176" mass="19714">MNFPAPEETPASAPDFDLRAYLRGSWSVDRALLDRKTGTRGTFTGVVRFTDDDGGLHWREEGTVRWASFDGTPFTALASREYLLRPADTPAVLDVYFPDGRPFHRMGFAGQANRDVHWCDPDTYRVTYTVAGPDECGYRWDVTGPAKDQLLESVLRRLDAAVDTKLDPAPDARLSE</sequence>
<feature type="domain" description="DUF6314" evidence="1">
    <location>
        <begin position="22"/>
        <end position="157"/>
    </location>
</feature>
<evidence type="ECO:0000259" key="1">
    <source>
        <dbReference type="Pfam" id="PF19834"/>
    </source>
</evidence>
<reference evidence="3" key="1">
    <citation type="journal article" date="2019" name="Int. J. Syst. Evol. Microbiol.">
        <title>The Global Catalogue of Microorganisms (GCM) 10K type strain sequencing project: providing services to taxonomists for standard genome sequencing and annotation.</title>
        <authorList>
            <consortium name="The Broad Institute Genomics Platform"/>
            <consortium name="The Broad Institute Genome Sequencing Center for Infectious Disease"/>
            <person name="Wu L."/>
            <person name="Ma J."/>
        </authorList>
    </citation>
    <scope>NUCLEOTIDE SEQUENCE [LARGE SCALE GENOMIC DNA]</scope>
    <source>
        <strain evidence="3">JCM 15921</strain>
    </source>
</reference>
<protein>
    <submittedName>
        <fullName evidence="2">DUF6314 family protein</fullName>
    </submittedName>
</protein>
<accession>A0ABP5KFW0</accession>
<evidence type="ECO:0000313" key="3">
    <source>
        <dbReference type="Proteomes" id="UP001500102"/>
    </source>
</evidence>
<comment type="caution">
    <text evidence="2">The sequence shown here is derived from an EMBL/GenBank/DDBJ whole genome shotgun (WGS) entry which is preliminary data.</text>
</comment>
<organism evidence="2 3">
    <name type="scientific">Arthrobacter humicola</name>
    <dbReference type="NCBI Taxonomy" id="409291"/>
    <lineage>
        <taxon>Bacteria</taxon>
        <taxon>Bacillati</taxon>
        <taxon>Actinomycetota</taxon>
        <taxon>Actinomycetes</taxon>
        <taxon>Micrococcales</taxon>
        <taxon>Micrococcaceae</taxon>
        <taxon>Arthrobacter</taxon>
    </lineage>
</organism>
<dbReference type="InterPro" id="IPR045632">
    <property type="entry name" value="DUF6314"/>
</dbReference>
<dbReference type="Pfam" id="PF19834">
    <property type="entry name" value="DUF6314"/>
    <property type="match status" value="1"/>
</dbReference>
<dbReference type="Proteomes" id="UP001500102">
    <property type="component" value="Unassembled WGS sequence"/>
</dbReference>
<name>A0ABP5KFW0_9MICC</name>
<dbReference type="EMBL" id="BAAAQB010000019">
    <property type="protein sequence ID" value="GAA2131682.1"/>
    <property type="molecule type" value="Genomic_DNA"/>
</dbReference>